<sequence>MLLYTGALTSKPYAFTARPWELRSVQSVDILDGMGSNIRVDFKETEILRILPRRNLEINESWISDKARFFYDGLKRQRLNSPYMKINGELKKVKWSKILKNLTSVLKVYSFEFGHSKIGVLCGASCDTETFFTVRDLALSFGFSNLGIDRELKVATDEPSSYLFKGEFKDLEKTDFCLFVGTNPRFEASTLNLRLRKLFRRGNFTASSIGGHFSTTFPVQSLGLTSKTLLDFVEGRHPSCKLFSKAKNPVILYGSHLLERVDSRGIQSLFGSLSASLLTLFGKSVFVNPLHTDSNVVGAFELGYGTLKIDAINGLKVLYGVGLENKNILKRIGKAEKENRSVLVIQDSHGSTVTTKADFVLPVTTFVEKNSIYYNMEGRPQKTQRALVGPNLSRDDWRIFRVLFSSLKKSTSYITQAQLVTEASKILPSLYFANSWFLHRESSIAHLSLFVPFKKEKVLFSYLKLPIEDFYMTHRLCQSSRIMAKASQYLRSYFHNYKFLVKSN</sequence>
<evidence type="ECO:0000256" key="3">
    <source>
        <dbReference type="ARBA" id="ARBA00022485"/>
    </source>
</evidence>
<organism evidence="11">
    <name type="scientific">Trachydiscus minutus</name>
    <dbReference type="NCBI Taxonomy" id="1032745"/>
    <lineage>
        <taxon>Eukaryota</taxon>
        <taxon>Sar</taxon>
        <taxon>Stramenopiles</taxon>
        <taxon>Ochrophyta</taxon>
        <taxon>Eustigmatophyceae</taxon>
        <taxon>Goniochloridales</taxon>
        <taxon>Goniochloridaceae</taxon>
        <taxon>Trachydiscus</taxon>
    </lineage>
</organism>
<keyword evidence="7" id="KW-0411">Iron-sulfur</keyword>
<dbReference type="GO" id="GO:0016020">
    <property type="term" value="C:membrane"/>
    <property type="evidence" value="ECO:0007669"/>
    <property type="project" value="TreeGrafter"/>
</dbReference>
<dbReference type="EMBL" id="KU501220">
    <property type="protein sequence ID" value="AML60698.1"/>
    <property type="molecule type" value="Genomic_DNA"/>
</dbReference>
<dbReference type="PANTHER" id="PTHR43105:SF13">
    <property type="entry name" value="NADH-UBIQUINONE OXIDOREDUCTASE 75 KDA SUBUNIT, MITOCHONDRIAL"/>
    <property type="match status" value="1"/>
</dbReference>
<dbReference type="PROSITE" id="PS51669">
    <property type="entry name" value="4FE4S_MOW_BIS_MGD"/>
    <property type="match status" value="1"/>
</dbReference>
<evidence type="ECO:0000256" key="5">
    <source>
        <dbReference type="ARBA" id="ARBA00022967"/>
    </source>
</evidence>
<dbReference type="Pfam" id="PF00384">
    <property type="entry name" value="Molybdopterin"/>
    <property type="match status" value="1"/>
</dbReference>
<evidence type="ECO:0000256" key="2">
    <source>
        <dbReference type="ARBA" id="ARBA00005404"/>
    </source>
</evidence>
<dbReference type="InterPro" id="IPR006963">
    <property type="entry name" value="Mopterin_OxRdtase_4Fe-4S_dom"/>
</dbReference>
<dbReference type="PANTHER" id="PTHR43105">
    <property type="entry name" value="RESPIRATORY NITRATE REDUCTASE"/>
    <property type="match status" value="1"/>
</dbReference>
<evidence type="ECO:0000256" key="9">
    <source>
        <dbReference type="ARBA" id="ARBA00034078"/>
    </source>
</evidence>
<evidence type="ECO:0000259" key="10">
    <source>
        <dbReference type="PROSITE" id="PS51669"/>
    </source>
</evidence>
<keyword evidence="11" id="KW-0560">Oxidoreductase</keyword>
<evidence type="ECO:0000256" key="7">
    <source>
        <dbReference type="ARBA" id="ARBA00023014"/>
    </source>
</evidence>
<reference evidence="11" key="1">
    <citation type="journal article" date="2016" name="Genome Biol. Evol.">
        <title>A Comparative Analysis of Mitochondrial Genomes in Eustigmatophyte Algae.</title>
        <authorList>
            <person name="Sevcikova T."/>
            <person name="Klimes V."/>
            <person name="Zbrankova V."/>
            <person name="Strnad H."/>
            <person name="Hroudova M."/>
            <person name="Vlcek C."/>
            <person name="Elias M."/>
        </authorList>
    </citation>
    <scope>NUCLEOTIDE SEQUENCE</scope>
    <source>
        <strain evidence="11">CCALA 838</strain>
    </source>
</reference>
<keyword evidence="11" id="KW-0496">Mitochondrion</keyword>
<dbReference type="Gene3D" id="3.40.50.740">
    <property type="match status" value="1"/>
</dbReference>
<dbReference type="GeneID" id="26994775"/>
<name>A0A140F2R4_9STRA</name>
<accession>A0A140F2R4</accession>
<dbReference type="SUPFAM" id="SSF53706">
    <property type="entry name" value="Formate dehydrogenase/DMSO reductase, domains 1-3"/>
    <property type="match status" value="1"/>
</dbReference>
<dbReference type="Pfam" id="PF22151">
    <property type="entry name" value="Fer4_NDSU1"/>
    <property type="match status" value="1"/>
</dbReference>
<comment type="similarity">
    <text evidence="2">Belongs to the complex I 75 kDa subunit family.</text>
</comment>
<keyword evidence="5" id="KW-1278">Translocase</keyword>
<protein>
    <submittedName>
        <fullName evidence="11">NADH dehydrogenase subunit 11</fullName>
        <ecNumber evidence="11">1.6.5.3</ecNumber>
    </submittedName>
</protein>
<dbReference type="EC" id="1.6.5.3" evidence="11"/>
<comment type="cofactor">
    <cofactor evidence="9">
        <name>[2Fe-2S] cluster</name>
        <dbReference type="ChEBI" id="CHEBI:190135"/>
    </cofactor>
</comment>
<dbReference type="GO" id="GO:0046872">
    <property type="term" value="F:metal ion binding"/>
    <property type="evidence" value="ECO:0007669"/>
    <property type="project" value="UniProtKB-KW"/>
</dbReference>
<evidence type="ECO:0000313" key="11">
    <source>
        <dbReference type="EMBL" id="AML60698.1"/>
    </source>
</evidence>
<proteinExistence type="inferred from homology"/>
<dbReference type="RefSeq" id="YP_009237689.1">
    <property type="nucleotide sequence ID" value="NC_029643.1"/>
</dbReference>
<dbReference type="InterPro" id="IPR050123">
    <property type="entry name" value="Prok_molybdopt-oxidoreductase"/>
</dbReference>
<dbReference type="GO" id="GO:0016491">
    <property type="term" value="F:oxidoreductase activity"/>
    <property type="evidence" value="ECO:0007669"/>
    <property type="project" value="UniProtKB-KW"/>
</dbReference>
<geneLocation type="mitochondrion" evidence="11"/>
<dbReference type="AlphaFoldDB" id="A0A140F2R4"/>
<keyword evidence="3" id="KW-0004">4Fe-4S</keyword>
<comment type="cofactor">
    <cofactor evidence="1">
        <name>[4Fe-4S] cluster</name>
        <dbReference type="ChEBI" id="CHEBI:49883"/>
    </cofactor>
</comment>
<keyword evidence="4" id="KW-0479">Metal-binding</keyword>
<keyword evidence="8" id="KW-0520">NAD</keyword>
<evidence type="ECO:0000256" key="1">
    <source>
        <dbReference type="ARBA" id="ARBA00001966"/>
    </source>
</evidence>
<keyword evidence="6" id="KW-0408">Iron</keyword>
<evidence type="ECO:0000256" key="6">
    <source>
        <dbReference type="ARBA" id="ARBA00023004"/>
    </source>
</evidence>
<dbReference type="InterPro" id="IPR006656">
    <property type="entry name" value="Mopterin_OxRdtase"/>
</dbReference>
<evidence type="ECO:0000256" key="4">
    <source>
        <dbReference type="ARBA" id="ARBA00022723"/>
    </source>
</evidence>
<evidence type="ECO:0000256" key="8">
    <source>
        <dbReference type="ARBA" id="ARBA00023027"/>
    </source>
</evidence>
<dbReference type="GO" id="GO:0051539">
    <property type="term" value="F:4 iron, 4 sulfur cluster binding"/>
    <property type="evidence" value="ECO:0007669"/>
    <property type="project" value="UniProtKB-KW"/>
</dbReference>
<feature type="domain" description="4Fe-4S Mo/W bis-MGD-type" evidence="10">
    <location>
        <begin position="22"/>
        <end position="78"/>
    </location>
</feature>
<gene>
    <name evidence="11" type="primary">nad11</name>
</gene>